<evidence type="ECO:0000313" key="4">
    <source>
        <dbReference type="Proteomes" id="UP001602013"/>
    </source>
</evidence>
<feature type="domain" description="CAAX prenyl protease 2/Lysostaphin resistance protein A-like" evidence="2">
    <location>
        <begin position="121"/>
        <end position="214"/>
    </location>
</feature>
<keyword evidence="1" id="KW-0812">Transmembrane</keyword>
<dbReference type="InterPro" id="IPR003675">
    <property type="entry name" value="Rce1/LyrA-like_dom"/>
</dbReference>
<dbReference type="PANTHER" id="PTHR39430">
    <property type="entry name" value="MEMBRANE-ASSOCIATED PROTEASE-RELATED"/>
    <property type="match status" value="1"/>
</dbReference>
<keyword evidence="1" id="KW-1133">Transmembrane helix</keyword>
<dbReference type="EC" id="3.4.-.-" evidence="3"/>
<keyword evidence="1" id="KW-0472">Membrane</keyword>
<evidence type="ECO:0000259" key="2">
    <source>
        <dbReference type="Pfam" id="PF02517"/>
    </source>
</evidence>
<dbReference type="GO" id="GO:0016787">
    <property type="term" value="F:hydrolase activity"/>
    <property type="evidence" value="ECO:0007669"/>
    <property type="project" value="UniProtKB-KW"/>
</dbReference>
<feature type="transmembrane region" description="Helical" evidence="1">
    <location>
        <begin position="177"/>
        <end position="205"/>
    </location>
</feature>
<protein>
    <submittedName>
        <fullName evidence="3">CPBP family intramembrane glutamic endopeptidase</fullName>
        <ecNumber evidence="3">3.4.-.-</ecNumber>
    </submittedName>
</protein>
<proteinExistence type="predicted"/>
<reference evidence="3 4" key="1">
    <citation type="submission" date="2024-10" db="EMBL/GenBank/DDBJ databases">
        <title>The Natural Products Discovery Center: Release of the First 8490 Sequenced Strains for Exploring Actinobacteria Biosynthetic Diversity.</title>
        <authorList>
            <person name="Kalkreuter E."/>
            <person name="Kautsar S.A."/>
            <person name="Yang D."/>
            <person name="Bader C.D."/>
            <person name="Teijaro C.N."/>
            <person name="Fluegel L."/>
            <person name="Davis C.M."/>
            <person name="Simpson J.R."/>
            <person name="Lauterbach L."/>
            <person name="Steele A.D."/>
            <person name="Gui C."/>
            <person name="Meng S."/>
            <person name="Li G."/>
            <person name="Viehrig K."/>
            <person name="Ye F."/>
            <person name="Su P."/>
            <person name="Kiefer A.F."/>
            <person name="Nichols A."/>
            <person name="Cepeda A.J."/>
            <person name="Yan W."/>
            <person name="Fan B."/>
            <person name="Jiang Y."/>
            <person name="Adhikari A."/>
            <person name="Zheng C.-J."/>
            <person name="Schuster L."/>
            <person name="Cowan T.M."/>
            <person name="Smanski M.J."/>
            <person name="Chevrette M.G."/>
            <person name="De Carvalho L.P.S."/>
            <person name="Shen B."/>
        </authorList>
    </citation>
    <scope>NUCLEOTIDE SEQUENCE [LARGE SCALE GENOMIC DNA]</scope>
    <source>
        <strain evidence="3 4">NPDC002173</strain>
    </source>
</reference>
<sequence>MRKFLGHPLSQAFTLLIVVLAVFFALQAVLAAALQIGPDGLSPALGLLLGLAGVVAALVSIPLARRMEGTSLAGIGFPAKNAIPHLLSGLAIGAAVQASVFGIMALAGWYTVSAVTVNVGSLATMTVLALCVAFWEEWAFRGVLLRLPEKALGSWWALALSAVVFGLLHAPNANATAMTLIGIAVAGGLVLGGGFLLTGSLWLPIGIHTGWNLFESSVFGAGSTGAGAISETPLLRGHVDGPQLWTGSGPGDLESGLVLILVSAAVGTVLLTLAAKAGRIRTPRRKPVAVTV</sequence>
<feature type="transmembrane region" description="Helical" evidence="1">
    <location>
        <begin position="255"/>
        <end position="275"/>
    </location>
</feature>
<organism evidence="3 4">
    <name type="scientific">Microtetraspora malaysiensis</name>
    <dbReference type="NCBI Taxonomy" id="161358"/>
    <lineage>
        <taxon>Bacteria</taxon>
        <taxon>Bacillati</taxon>
        <taxon>Actinomycetota</taxon>
        <taxon>Actinomycetes</taxon>
        <taxon>Streptosporangiales</taxon>
        <taxon>Streptosporangiaceae</taxon>
        <taxon>Microtetraspora</taxon>
    </lineage>
</organism>
<name>A0ABW6T050_9ACTN</name>
<feature type="transmembrane region" description="Helical" evidence="1">
    <location>
        <begin position="41"/>
        <end position="64"/>
    </location>
</feature>
<accession>A0ABW6T050</accession>
<dbReference type="Pfam" id="PF02517">
    <property type="entry name" value="Rce1-like"/>
    <property type="match status" value="1"/>
</dbReference>
<dbReference type="Proteomes" id="UP001602013">
    <property type="component" value="Unassembled WGS sequence"/>
</dbReference>
<comment type="caution">
    <text evidence="3">The sequence shown here is derived from an EMBL/GenBank/DDBJ whole genome shotgun (WGS) entry which is preliminary data.</text>
</comment>
<feature type="transmembrane region" description="Helical" evidence="1">
    <location>
        <begin position="152"/>
        <end position="171"/>
    </location>
</feature>
<evidence type="ECO:0000256" key="1">
    <source>
        <dbReference type="SAM" id="Phobius"/>
    </source>
</evidence>
<keyword evidence="3" id="KW-0378">Hydrolase</keyword>
<dbReference type="EMBL" id="JBIASD010000034">
    <property type="protein sequence ID" value="MFF3670644.1"/>
    <property type="molecule type" value="Genomic_DNA"/>
</dbReference>
<keyword evidence="4" id="KW-1185">Reference proteome</keyword>
<gene>
    <name evidence="3" type="ORF">ACFYXI_34155</name>
</gene>
<feature type="transmembrane region" description="Helical" evidence="1">
    <location>
        <begin position="85"/>
        <end position="110"/>
    </location>
</feature>
<dbReference type="PANTHER" id="PTHR39430:SF1">
    <property type="entry name" value="PROTEASE"/>
    <property type="match status" value="1"/>
</dbReference>
<feature type="transmembrane region" description="Helical" evidence="1">
    <location>
        <begin position="122"/>
        <end position="140"/>
    </location>
</feature>
<dbReference type="RefSeq" id="WP_067143953.1">
    <property type="nucleotide sequence ID" value="NZ_BBYJ01000046.1"/>
</dbReference>
<evidence type="ECO:0000313" key="3">
    <source>
        <dbReference type="EMBL" id="MFF3670644.1"/>
    </source>
</evidence>